<keyword evidence="1" id="KW-0694">RNA-binding</keyword>
<comment type="function">
    <text evidence="1">Specifically recognizes and binds N6-methyladenosine (m6A)-containing RNAs, and regulates mRNA stability. M6A is a modification present at internal sites of mRNAs and some non-coding RNAs and plays a role in mRNA stability and processing.</text>
</comment>
<reference evidence="3" key="1">
    <citation type="submission" date="2023-08" db="EMBL/GenBank/DDBJ databases">
        <title>A de novo genome assembly of Solanum verrucosum Schlechtendal, a Mexican diploid species geographically isolated from the other diploid A-genome species in potato relatives.</title>
        <authorList>
            <person name="Hosaka K."/>
        </authorList>
    </citation>
    <scope>NUCLEOTIDE SEQUENCE</scope>
    <source>
        <tissue evidence="3">Young leaves</tissue>
    </source>
</reference>
<dbReference type="GO" id="GO:1990247">
    <property type="term" value="F:N6-methyladenosine-containing RNA reader activity"/>
    <property type="evidence" value="ECO:0007669"/>
    <property type="project" value="UniProtKB-UniRule"/>
</dbReference>
<evidence type="ECO:0000313" key="4">
    <source>
        <dbReference type="Proteomes" id="UP001234989"/>
    </source>
</evidence>
<comment type="similarity">
    <text evidence="1">Belongs to the YTHDF family.</text>
</comment>
<keyword evidence="4" id="KW-1185">Reference proteome</keyword>
<proteinExistence type="inferred from homology"/>
<dbReference type="InterPro" id="IPR045168">
    <property type="entry name" value="YTH_prot"/>
</dbReference>
<dbReference type="GO" id="GO:0005737">
    <property type="term" value="C:cytoplasm"/>
    <property type="evidence" value="ECO:0007669"/>
    <property type="project" value="TreeGrafter"/>
</dbReference>
<dbReference type="EMBL" id="CP133612">
    <property type="protein sequence ID" value="WMV08838.1"/>
    <property type="molecule type" value="Genomic_DNA"/>
</dbReference>
<dbReference type="GO" id="GO:0061157">
    <property type="term" value="P:mRNA destabilization"/>
    <property type="evidence" value="ECO:0007669"/>
    <property type="project" value="TreeGrafter"/>
</dbReference>
<gene>
    <name evidence="3" type="ORF">MTR67_002223</name>
</gene>
<accession>A0AAF0PQ13</accession>
<dbReference type="GO" id="GO:0003729">
    <property type="term" value="F:mRNA binding"/>
    <property type="evidence" value="ECO:0007669"/>
    <property type="project" value="UniProtKB-UniRule"/>
</dbReference>
<dbReference type="Pfam" id="PF04146">
    <property type="entry name" value="YTH"/>
    <property type="match status" value="1"/>
</dbReference>
<feature type="domain" description="YTH" evidence="2">
    <location>
        <begin position="68"/>
        <end position="204"/>
    </location>
</feature>
<organism evidence="3 4">
    <name type="scientific">Solanum verrucosum</name>
    <dbReference type="NCBI Taxonomy" id="315347"/>
    <lineage>
        <taxon>Eukaryota</taxon>
        <taxon>Viridiplantae</taxon>
        <taxon>Streptophyta</taxon>
        <taxon>Embryophyta</taxon>
        <taxon>Tracheophyta</taxon>
        <taxon>Spermatophyta</taxon>
        <taxon>Magnoliopsida</taxon>
        <taxon>eudicotyledons</taxon>
        <taxon>Gunneridae</taxon>
        <taxon>Pentapetalae</taxon>
        <taxon>asterids</taxon>
        <taxon>lamiids</taxon>
        <taxon>Solanales</taxon>
        <taxon>Solanaceae</taxon>
        <taxon>Solanoideae</taxon>
        <taxon>Solaneae</taxon>
        <taxon>Solanum</taxon>
    </lineage>
</organism>
<dbReference type="PANTHER" id="PTHR12357">
    <property type="entry name" value="YTH YT521-B HOMOLOGY DOMAIN-CONTAINING"/>
    <property type="match status" value="1"/>
</dbReference>
<dbReference type="Proteomes" id="UP001234989">
    <property type="component" value="Chromosome 1"/>
</dbReference>
<dbReference type="Gene3D" id="3.10.590.10">
    <property type="entry name" value="ph1033 like domains"/>
    <property type="match status" value="1"/>
</dbReference>
<dbReference type="PANTHER" id="PTHR12357:SF99">
    <property type="entry name" value="YTH DOMAIN-CONTAINING PROTEIN ECT2-RELATED"/>
    <property type="match status" value="1"/>
</dbReference>
<evidence type="ECO:0000259" key="2">
    <source>
        <dbReference type="PROSITE" id="PS50882"/>
    </source>
</evidence>
<dbReference type="InterPro" id="IPR007275">
    <property type="entry name" value="YTH_domain"/>
</dbReference>
<sequence>MEILMDSRFGFDGVRSPIPWLDGSMFTDGYDSCNMGRGWMAVDNIFKPRGRGNSFYGYGNENMDGLNELNKNQESYSEDDVHKSIKYNVWASTPNGNKKLDVAYQKAQQKSGGKHKRTFVGVAEMAGSVDFNKNVEYWKQDKWIGCFHVKMEANRCLRYMLASSESFMILSSMRTVRREYRKQRPRSNYFRSSRNRCPKLVDDVKGAKPVILSDKKLVVANGIANRVANAC</sequence>
<dbReference type="PROSITE" id="PS50882">
    <property type="entry name" value="YTH"/>
    <property type="match status" value="1"/>
</dbReference>
<dbReference type="AlphaFoldDB" id="A0AAF0PQ13"/>
<name>A0AAF0PQ13_SOLVR</name>
<evidence type="ECO:0000256" key="1">
    <source>
        <dbReference type="RuleBase" id="RU369095"/>
    </source>
</evidence>
<evidence type="ECO:0000313" key="3">
    <source>
        <dbReference type="EMBL" id="WMV08838.1"/>
    </source>
</evidence>
<protein>
    <recommendedName>
        <fullName evidence="1">YTH domain-containing family protein</fullName>
    </recommendedName>
</protein>